<dbReference type="InterPro" id="IPR023220">
    <property type="entry name" value="T4SS_VirB5-domain"/>
</dbReference>
<name>A0A1W6YPQ6_9BORD</name>
<reference evidence="3 4" key="1">
    <citation type="submission" date="2017-05" db="EMBL/GenBank/DDBJ databases">
        <title>Complete and WGS of Bordetella genogroups.</title>
        <authorList>
            <person name="Spilker T."/>
            <person name="LiPuma J."/>
        </authorList>
    </citation>
    <scope>NUCLEOTIDE SEQUENCE [LARGE SCALE GENOMIC DNA]</scope>
    <source>
        <strain evidence="3 4">AU19157</strain>
    </source>
</reference>
<protein>
    <recommendedName>
        <fullName evidence="5">Type VI secretion protein</fullName>
    </recommendedName>
</protein>
<dbReference type="SUPFAM" id="SSF101082">
    <property type="entry name" value="Typo IV secretion system protein TraC"/>
    <property type="match status" value="1"/>
</dbReference>
<keyword evidence="2" id="KW-0732">Signal</keyword>
<dbReference type="AlphaFoldDB" id="A0A1W6YPQ6"/>
<evidence type="ECO:0000313" key="3">
    <source>
        <dbReference type="EMBL" id="ARP82909.1"/>
    </source>
</evidence>
<keyword evidence="1" id="KW-0175">Coiled coil</keyword>
<dbReference type="Pfam" id="PF07996">
    <property type="entry name" value="T4SS"/>
    <property type="match status" value="1"/>
</dbReference>
<dbReference type="EMBL" id="CP021108">
    <property type="protein sequence ID" value="ARP82909.1"/>
    <property type="molecule type" value="Genomic_DNA"/>
</dbReference>
<sequence length="249" mass="27401">MQATLIHQRKRLTSWHTRCVQAMMVIFLANAALPVHATGIPTVDAANLAQNALNHIEDIAKYTEQIAVLKDQLESAQRRYAAITGTRNLGEILNDPSIRSTLPSDVQSILRRGSNSLGSLESSTQRILNEERLSGNYMVDRRALDQRAEDLAVRTKALLESAQSGTTARLQQLDSLQSQINLTTDPKAISDLQARLLVEQANIQADQMRADALSRQLQAEKALMEQQAQKLAAQSFSIDAIRAPLPGAQ</sequence>
<dbReference type="KEGG" id="bgv:CAL12_20220"/>
<proteinExistence type="predicted"/>
<dbReference type="OrthoDB" id="9780974at2"/>
<feature type="signal peptide" evidence="2">
    <location>
        <begin position="1"/>
        <end position="37"/>
    </location>
</feature>
<evidence type="ECO:0000256" key="1">
    <source>
        <dbReference type="SAM" id="Coils"/>
    </source>
</evidence>
<feature type="chain" id="PRO_5012823027" description="Type VI secretion protein" evidence="2">
    <location>
        <begin position="38"/>
        <end position="249"/>
    </location>
</feature>
<dbReference type="Gene3D" id="1.20.58.430">
    <property type="entry name" value="Type IV secretion system, VirB5-domain"/>
    <property type="match status" value="1"/>
</dbReference>
<dbReference type="RefSeq" id="WP_086066260.1">
    <property type="nucleotide sequence ID" value="NZ_CP021108.1"/>
</dbReference>
<evidence type="ECO:0000313" key="4">
    <source>
        <dbReference type="Proteomes" id="UP000194151"/>
    </source>
</evidence>
<dbReference type="STRING" id="1416806.CAL12_20220"/>
<evidence type="ECO:0008006" key="5">
    <source>
        <dbReference type="Google" id="ProtNLM"/>
    </source>
</evidence>
<keyword evidence="4" id="KW-1185">Reference proteome</keyword>
<dbReference type="InterPro" id="IPR014158">
    <property type="entry name" value="T4SS_VirB5"/>
</dbReference>
<accession>A0A1W6YPQ6</accession>
<dbReference type="CDD" id="cd14262">
    <property type="entry name" value="VirB5_like"/>
    <property type="match status" value="1"/>
</dbReference>
<dbReference type="Proteomes" id="UP000194151">
    <property type="component" value="Chromosome"/>
</dbReference>
<evidence type="ECO:0000256" key="2">
    <source>
        <dbReference type="SAM" id="SignalP"/>
    </source>
</evidence>
<feature type="coiled-coil region" evidence="1">
    <location>
        <begin position="59"/>
        <end position="86"/>
    </location>
</feature>
<gene>
    <name evidence="3" type="ORF">CAL12_20220</name>
</gene>
<organism evidence="3 4">
    <name type="scientific">Bordetella genomosp. 8</name>
    <dbReference type="NCBI Taxonomy" id="1416806"/>
    <lineage>
        <taxon>Bacteria</taxon>
        <taxon>Pseudomonadati</taxon>
        <taxon>Pseudomonadota</taxon>
        <taxon>Betaproteobacteria</taxon>
        <taxon>Burkholderiales</taxon>
        <taxon>Alcaligenaceae</taxon>
        <taxon>Bordetella</taxon>
    </lineage>
</organism>